<reference evidence="5" key="1">
    <citation type="submission" date="2015-06" db="EMBL/GenBank/DDBJ databases">
        <authorList>
            <person name="Liu B."/>
            <person name="Wang J."/>
            <person name="Zhu Y."/>
            <person name="Liu G."/>
            <person name="Chen Q."/>
            <person name="Zheng C."/>
            <person name="Che J."/>
            <person name="Ge C."/>
            <person name="Shi H."/>
            <person name="Pan Z."/>
            <person name="Liu X."/>
        </authorList>
    </citation>
    <scope>NUCLEOTIDE SEQUENCE [LARGE SCALE GENOMIC DNA]</scope>
    <source>
        <strain evidence="5">DSM 16346</strain>
    </source>
</reference>
<name>A0A0J6CST2_9BACL</name>
<dbReference type="InterPro" id="IPR015797">
    <property type="entry name" value="NUDIX_hydrolase-like_dom_sf"/>
</dbReference>
<evidence type="ECO:0000256" key="2">
    <source>
        <dbReference type="ARBA" id="ARBA00022801"/>
    </source>
</evidence>
<dbReference type="Proteomes" id="UP000035996">
    <property type="component" value="Unassembled WGS sequence"/>
</dbReference>
<dbReference type="Pfam" id="PF00293">
    <property type="entry name" value="NUDIX"/>
    <property type="match status" value="1"/>
</dbReference>
<comment type="cofactor">
    <cofactor evidence="1">
        <name>Mg(2+)</name>
        <dbReference type="ChEBI" id="CHEBI:18420"/>
    </cofactor>
</comment>
<dbReference type="EMBL" id="LELK01000009">
    <property type="protein sequence ID" value="KMM36135.1"/>
    <property type="molecule type" value="Genomic_DNA"/>
</dbReference>
<evidence type="ECO:0000313" key="6">
    <source>
        <dbReference type="Proteomes" id="UP000035996"/>
    </source>
</evidence>
<feature type="domain" description="Nudix hydrolase" evidence="4">
    <location>
        <begin position="16"/>
        <end position="149"/>
    </location>
</feature>
<dbReference type="SUPFAM" id="SSF55811">
    <property type="entry name" value="Nudix"/>
    <property type="match status" value="1"/>
</dbReference>
<keyword evidence="6" id="KW-1185">Reference proteome</keyword>
<dbReference type="InterPro" id="IPR020476">
    <property type="entry name" value="Nudix_hydrolase"/>
</dbReference>
<proteinExistence type="inferred from homology"/>
<evidence type="ECO:0000313" key="5">
    <source>
        <dbReference type="EMBL" id="KMM36135.1"/>
    </source>
</evidence>
<gene>
    <name evidence="5" type="ORF">AB986_18560</name>
</gene>
<accession>A0A0J6CST2</accession>
<comment type="similarity">
    <text evidence="3">Belongs to the Nudix hydrolase family.</text>
</comment>
<dbReference type="PROSITE" id="PS51462">
    <property type="entry name" value="NUDIX"/>
    <property type="match status" value="1"/>
</dbReference>
<dbReference type="OrthoDB" id="9787476at2"/>
<dbReference type="GO" id="GO:0016787">
    <property type="term" value="F:hydrolase activity"/>
    <property type="evidence" value="ECO:0007669"/>
    <property type="project" value="UniProtKB-KW"/>
</dbReference>
<comment type="caution">
    <text evidence="5">The sequence shown here is derived from an EMBL/GenBank/DDBJ whole genome shotgun (WGS) entry which is preliminary data.</text>
</comment>
<evidence type="ECO:0000259" key="4">
    <source>
        <dbReference type="PROSITE" id="PS51462"/>
    </source>
</evidence>
<keyword evidence="2 3" id="KW-0378">Hydrolase</keyword>
<dbReference type="PRINTS" id="PR00502">
    <property type="entry name" value="NUDIXFAMILY"/>
</dbReference>
<sequence>MDYIKDIRGLVGSRPLILPGVAILLFDENNQQLLLQMRTDNKLWGLTGGFMEPGEAFEETAIRETYEELGVSINNLSFKEILSGEKLYYQYPNGDEVYSVIAVYSANCENRDFNLDDEEVSKVQFFNLDELPKNINPNHKTVLQALGYLHHD</sequence>
<evidence type="ECO:0000256" key="3">
    <source>
        <dbReference type="RuleBase" id="RU003476"/>
    </source>
</evidence>
<organism evidence="5 6">
    <name type="scientific">Guptibacillus hwajinpoensis</name>
    <dbReference type="NCBI Taxonomy" id="208199"/>
    <lineage>
        <taxon>Bacteria</taxon>
        <taxon>Bacillati</taxon>
        <taxon>Bacillota</taxon>
        <taxon>Bacilli</taxon>
        <taxon>Bacillales</taxon>
        <taxon>Guptibacillaceae</taxon>
        <taxon>Guptibacillus</taxon>
    </lineage>
</organism>
<dbReference type="PANTHER" id="PTHR43046">
    <property type="entry name" value="GDP-MANNOSE MANNOSYL HYDROLASE"/>
    <property type="match status" value="1"/>
</dbReference>
<dbReference type="AlphaFoldDB" id="A0A0J6CST2"/>
<dbReference type="PROSITE" id="PS00893">
    <property type="entry name" value="NUDIX_BOX"/>
    <property type="match status" value="1"/>
</dbReference>
<dbReference type="RefSeq" id="WP_048313112.1">
    <property type="nucleotide sequence ID" value="NZ_CP119526.1"/>
</dbReference>
<dbReference type="STRING" id="157733.AB986_18560"/>
<protein>
    <recommendedName>
        <fullName evidence="4">Nudix hydrolase domain-containing protein</fullName>
    </recommendedName>
</protein>
<dbReference type="InterPro" id="IPR020084">
    <property type="entry name" value="NUDIX_hydrolase_CS"/>
</dbReference>
<dbReference type="CDD" id="cd04677">
    <property type="entry name" value="NUDIX_Hydrolase"/>
    <property type="match status" value="1"/>
</dbReference>
<dbReference type="InterPro" id="IPR000086">
    <property type="entry name" value="NUDIX_hydrolase_dom"/>
</dbReference>
<dbReference type="PANTHER" id="PTHR43046:SF2">
    <property type="entry name" value="8-OXO-DGTP DIPHOSPHATASE-RELATED"/>
    <property type="match status" value="1"/>
</dbReference>
<dbReference type="Gene3D" id="3.90.79.10">
    <property type="entry name" value="Nucleoside Triphosphate Pyrophosphohydrolase"/>
    <property type="match status" value="1"/>
</dbReference>
<evidence type="ECO:0000256" key="1">
    <source>
        <dbReference type="ARBA" id="ARBA00001946"/>
    </source>
</evidence>